<dbReference type="AlphaFoldDB" id="A0A3A9Z3A0"/>
<dbReference type="Gene3D" id="1.10.10.10">
    <property type="entry name" value="Winged helix-like DNA-binding domain superfamily/Winged helix DNA-binding domain"/>
    <property type="match status" value="1"/>
</dbReference>
<dbReference type="InterPro" id="IPR036388">
    <property type="entry name" value="WH-like_DNA-bd_sf"/>
</dbReference>
<evidence type="ECO:0000259" key="5">
    <source>
        <dbReference type="PROSITE" id="PS51118"/>
    </source>
</evidence>
<feature type="region of interest" description="Disordered" evidence="4">
    <location>
        <begin position="1"/>
        <end position="58"/>
    </location>
</feature>
<dbReference type="OrthoDB" id="370168at2"/>
<dbReference type="InterPro" id="IPR002577">
    <property type="entry name" value="HTH_HxlR"/>
</dbReference>
<evidence type="ECO:0000256" key="1">
    <source>
        <dbReference type="ARBA" id="ARBA00023015"/>
    </source>
</evidence>
<protein>
    <submittedName>
        <fullName evidence="6">Transcriptional regulator</fullName>
    </submittedName>
</protein>
<dbReference type="PANTHER" id="PTHR33204">
    <property type="entry name" value="TRANSCRIPTIONAL REGULATOR, MARR FAMILY"/>
    <property type="match status" value="1"/>
</dbReference>
<gene>
    <name evidence="6" type="ORF">D7294_10375</name>
</gene>
<feature type="compositionally biased region" description="Low complexity" evidence="4">
    <location>
        <begin position="20"/>
        <end position="29"/>
    </location>
</feature>
<organism evidence="6 7">
    <name type="scientific">Streptomyces hoynatensis</name>
    <dbReference type="NCBI Taxonomy" id="1141874"/>
    <lineage>
        <taxon>Bacteria</taxon>
        <taxon>Bacillati</taxon>
        <taxon>Actinomycetota</taxon>
        <taxon>Actinomycetes</taxon>
        <taxon>Kitasatosporales</taxon>
        <taxon>Streptomycetaceae</taxon>
        <taxon>Streptomyces</taxon>
    </lineage>
</organism>
<dbReference type="Proteomes" id="UP000272474">
    <property type="component" value="Unassembled WGS sequence"/>
</dbReference>
<dbReference type="RefSeq" id="WP_120678012.1">
    <property type="nucleotide sequence ID" value="NZ_RBAL01000005.1"/>
</dbReference>
<dbReference type="InterPro" id="IPR036390">
    <property type="entry name" value="WH_DNA-bd_sf"/>
</dbReference>
<comment type="caution">
    <text evidence="6">The sequence shown here is derived from an EMBL/GenBank/DDBJ whole genome shotgun (WGS) entry which is preliminary data.</text>
</comment>
<reference evidence="6 7" key="1">
    <citation type="journal article" date="2014" name="Int. J. Syst. Evol. Microbiol.">
        <title>Streptomyces hoynatensis sp. nov., isolated from deep marine sediment.</title>
        <authorList>
            <person name="Veyisoglu A."/>
            <person name="Sahin N."/>
        </authorList>
    </citation>
    <scope>NUCLEOTIDE SEQUENCE [LARGE SCALE GENOMIC DNA]</scope>
    <source>
        <strain evidence="6 7">KCTC 29097</strain>
    </source>
</reference>
<dbReference type="SUPFAM" id="SSF46785">
    <property type="entry name" value="Winged helix' DNA-binding domain"/>
    <property type="match status" value="1"/>
</dbReference>
<proteinExistence type="predicted"/>
<evidence type="ECO:0000256" key="4">
    <source>
        <dbReference type="SAM" id="MobiDB-lite"/>
    </source>
</evidence>
<dbReference type="GO" id="GO:0003677">
    <property type="term" value="F:DNA binding"/>
    <property type="evidence" value="ECO:0007669"/>
    <property type="project" value="UniProtKB-KW"/>
</dbReference>
<feature type="domain" description="HTH hxlR-type" evidence="5">
    <location>
        <begin position="70"/>
        <end position="168"/>
    </location>
</feature>
<accession>A0A3A9Z3A0</accession>
<dbReference type="EMBL" id="RBAL01000005">
    <property type="protein sequence ID" value="RKN42931.1"/>
    <property type="molecule type" value="Genomic_DNA"/>
</dbReference>
<keyword evidence="7" id="KW-1185">Reference proteome</keyword>
<keyword evidence="2" id="KW-0238">DNA-binding</keyword>
<evidence type="ECO:0000256" key="2">
    <source>
        <dbReference type="ARBA" id="ARBA00023125"/>
    </source>
</evidence>
<evidence type="ECO:0000313" key="6">
    <source>
        <dbReference type="EMBL" id="RKN42931.1"/>
    </source>
</evidence>
<dbReference type="PANTHER" id="PTHR33204:SF39">
    <property type="entry name" value="TRANSCRIPTIONAL REGULATORY PROTEIN"/>
    <property type="match status" value="1"/>
</dbReference>
<keyword evidence="1" id="KW-0805">Transcription regulation</keyword>
<name>A0A3A9Z3A0_9ACTN</name>
<sequence length="184" mass="19601">MSRRNTAVTHQVTGPPANERGAASGAAGRAHPRTNAAGPLADPAGSLPDPADSLADPAGSLADPAGLADCPLREVLALIGDKWSAQVLVVLGAGPHRFTQLERAIEGISRRMLTLSLRNLERNGLVTRTVHPDTPPRVEYATTPLAEEIRAPLETLAEWSQRNRPTIAAARHRYDARRPTPAAR</sequence>
<dbReference type="Pfam" id="PF01638">
    <property type="entry name" value="HxlR"/>
    <property type="match status" value="1"/>
</dbReference>
<evidence type="ECO:0000256" key="3">
    <source>
        <dbReference type="ARBA" id="ARBA00023163"/>
    </source>
</evidence>
<dbReference type="PROSITE" id="PS51118">
    <property type="entry name" value="HTH_HXLR"/>
    <property type="match status" value="1"/>
</dbReference>
<keyword evidence="3" id="KW-0804">Transcription</keyword>
<feature type="compositionally biased region" description="Polar residues" evidence="4">
    <location>
        <begin position="1"/>
        <end position="12"/>
    </location>
</feature>
<evidence type="ECO:0000313" key="7">
    <source>
        <dbReference type="Proteomes" id="UP000272474"/>
    </source>
</evidence>